<name>A0AAE0XPJ9_9GAST</name>
<evidence type="ECO:0000313" key="2">
    <source>
        <dbReference type="EMBL" id="KAK3701290.1"/>
    </source>
</evidence>
<dbReference type="Proteomes" id="UP001283361">
    <property type="component" value="Unassembled WGS sequence"/>
</dbReference>
<accession>A0AAE0XPJ9</accession>
<evidence type="ECO:0000256" key="1">
    <source>
        <dbReference type="SAM" id="MobiDB-lite"/>
    </source>
</evidence>
<keyword evidence="3" id="KW-1185">Reference proteome</keyword>
<organism evidence="2 3">
    <name type="scientific">Elysia crispata</name>
    <name type="common">lettuce slug</name>
    <dbReference type="NCBI Taxonomy" id="231223"/>
    <lineage>
        <taxon>Eukaryota</taxon>
        <taxon>Metazoa</taxon>
        <taxon>Spiralia</taxon>
        <taxon>Lophotrochozoa</taxon>
        <taxon>Mollusca</taxon>
        <taxon>Gastropoda</taxon>
        <taxon>Heterobranchia</taxon>
        <taxon>Euthyneura</taxon>
        <taxon>Panpulmonata</taxon>
        <taxon>Sacoglossa</taxon>
        <taxon>Placobranchoidea</taxon>
        <taxon>Plakobranchidae</taxon>
        <taxon>Elysia</taxon>
    </lineage>
</organism>
<dbReference type="EMBL" id="JAWDGP010007896">
    <property type="protein sequence ID" value="KAK3701290.1"/>
    <property type="molecule type" value="Genomic_DNA"/>
</dbReference>
<reference evidence="2" key="1">
    <citation type="journal article" date="2023" name="G3 (Bethesda)">
        <title>A reference genome for the long-term kleptoplast-retaining sea slug Elysia crispata morphotype clarki.</title>
        <authorList>
            <person name="Eastman K.E."/>
            <person name="Pendleton A.L."/>
            <person name="Shaikh M.A."/>
            <person name="Suttiyut T."/>
            <person name="Ogas R."/>
            <person name="Tomko P."/>
            <person name="Gavelis G."/>
            <person name="Widhalm J.R."/>
            <person name="Wisecaver J.H."/>
        </authorList>
    </citation>
    <scope>NUCLEOTIDE SEQUENCE</scope>
    <source>
        <strain evidence="2">ECLA1</strain>
    </source>
</reference>
<evidence type="ECO:0000313" key="3">
    <source>
        <dbReference type="Proteomes" id="UP001283361"/>
    </source>
</evidence>
<dbReference type="AlphaFoldDB" id="A0AAE0XPJ9"/>
<proteinExistence type="predicted"/>
<feature type="region of interest" description="Disordered" evidence="1">
    <location>
        <begin position="136"/>
        <end position="164"/>
    </location>
</feature>
<gene>
    <name evidence="2" type="ORF">RRG08_066783</name>
</gene>
<sequence length="314" mass="35768">MCMTLRAPCLRRTFSGRGSSKSLHSADCRFVSGSQEYTQVSSPGRFKVNLIEWVYYNHENIPITLAQLRFSVIGKLLSKVMEDYIDKVRLDGTKSAPYLRVLKHFTENKTRVQIVIKFNERRYHAVKTPKQIPWKRGTLKGSPIRTGRNVRSKRQNQGRAPTTAPYTTNVYATTAKTTTNKTTTTTTPSTSTVPTLEYDEEKDTLGPLTDSVMFLPLVPPATYLETTIHTTSHTITDSFLVLCSIPRGYLGLPPINMSIWQIEKDGKRKLLSTKQGTLNLRYNPLYSQITKYSCRVKKSHTWGKKSHYFKHVPV</sequence>
<comment type="caution">
    <text evidence="2">The sequence shown here is derived from an EMBL/GenBank/DDBJ whole genome shotgun (WGS) entry which is preliminary data.</text>
</comment>
<protein>
    <submittedName>
        <fullName evidence="2">Uncharacterized protein</fullName>
    </submittedName>
</protein>